<evidence type="ECO:0000313" key="5">
    <source>
        <dbReference type="Proteomes" id="UP001231189"/>
    </source>
</evidence>
<keyword evidence="5" id="KW-1185">Reference proteome</keyword>
<dbReference type="InterPro" id="IPR036875">
    <property type="entry name" value="Znf_CCHC_sf"/>
</dbReference>
<sequence>MAEHARPRSRSLPPAATYLATSLSPSTGRSAATTSPTSPALAATPCSPPRGSNLGSHGRSGNPGQIQIRSASGQARPHPPTSPAGGSLPGRNGPATPRGTVAIQGRSYGGHLRVRSMVVRTGPLLESPPARASFSPPAPGMGIQDQSLEWQVVASRRRRRPPPVPSSATSRPRANAPPATGVMRPSRSHHHKKRLRGECFKCLSSSHHISDCRDPVRCRSCRRSGHIAKECRAGPSPCRTAKDRLQPPSSAPPPPPPALMAARPGEAHRRPARSTAVIICTPETESAAQLLHSKAVVLTASDRRCDLTNELVARAVARDCNIPAERFQVSKLRPGCYLVRFDMSWHRDQAMDAGVVSCRGIALTMAPWQQASIRASHRVWRYYCRVAVEGVALNFWTKDVMQQVLGSSVKVDVLEYRSEALDDAQVCYVWCWACSPDDIPRTCDASFLMRMGAAPPMRCSLPDGTPREEGFEDTREPLLIHLDKTKDFAPAERRTPSSRASGIPSPEVALLDAHVPTERFDWKLEVEDANPRARRDAPDMHARLGPRRREDRDDDDDELPGRGGCRPRRPCRDALLGRAGRGGQQRNGGGNTNNRRQQQRQGGGGRRRAEGDGGAAQEGDGPHSAAAAEPAGLSVLDPSLGASLAASQADRRQPEPELLQEVEMLPVRFDPAVFWQDLARADPMAIEIDAAQGWSTPTPMEWPALEEQLHGDQLVDALELPSDAPGPEVLFGPGVQLLDAAPASGGDRGDRGDREVRGSHADQDVLDLLAAKFGALEVDGATTFLAKVLSLLPPSVMGAIPPLDAPRPRVGRRKRLKGELLPSRRSSRLGGSKKMGARLPCVLEEAAPLELGFDGEVGAAAALPCPAPFDAEEIARIRLDTGLLQGARVALPDAELLSILDMEA</sequence>
<feature type="compositionally biased region" description="Low complexity" evidence="2">
    <location>
        <begin position="24"/>
        <end position="45"/>
    </location>
</feature>
<feature type="compositionally biased region" description="Basic and acidic residues" evidence="2">
    <location>
        <begin position="483"/>
        <end position="495"/>
    </location>
</feature>
<keyword evidence="1" id="KW-0479">Metal-binding</keyword>
<feature type="compositionally biased region" description="Gly residues" evidence="2">
    <location>
        <begin position="579"/>
        <end position="591"/>
    </location>
</feature>
<feature type="compositionally biased region" description="Basic and acidic residues" evidence="2">
    <location>
        <begin position="747"/>
        <end position="759"/>
    </location>
</feature>
<evidence type="ECO:0000313" key="4">
    <source>
        <dbReference type="EMBL" id="KAK1558118.1"/>
    </source>
</evidence>
<dbReference type="Gene3D" id="4.10.60.10">
    <property type="entry name" value="Zinc finger, CCHC-type"/>
    <property type="match status" value="1"/>
</dbReference>
<feature type="domain" description="CCHC-type" evidence="3">
    <location>
        <begin position="217"/>
        <end position="232"/>
    </location>
</feature>
<keyword evidence="1" id="KW-0862">Zinc</keyword>
<feature type="compositionally biased region" description="Basic and acidic residues" evidence="2">
    <location>
        <begin position="531"/>
        <end position="551"/>
    </location>
</feature>
<dbReference type="AlphaFoldDB" id="A0AAD8PHE9"/>
<proteinExistence type="predicted"/>
<dbReference type="Proteomes" id="UP001231189">
    <property type="component" value="Unassembled WGS sequence"/>
</dbReference>
<organism evidence="4 5">
    <name type="scientific">Lolium multiflorum</name>
    <name type="common">Italian ryegrass</name>
    <name type="synonym">Lolium perenne subsp. multiflorum</name>
    <dbReference type="NCBI Taxonomy" id="4521"/>
    <lineage>
        <taxon>Eukaryota</taxon>
        <taxon>Viridiplantae</taxon>
        <taxon>Streptophyta</taxon>
        <taxon>Embryophyta</taxon>
        <taxon>Tracheophyta</taxon>
        <taxon>Spermatophyta</taxon>
        <taxon>Magnoliopsida</taxon>
        <taxon>Liliopsida</taxon>
        <taxon>Poales</taxon>
        <taxon>Poaceae</taxon>
        <taxon>BOP clade</taxon>
        <taxon>Pooideae</taxon>
        <taxon>Poodae</taxon>
        <taxon>Poeae</taxon>
        <taxon>Poeae Chloroplast Group 2 (Poeae type)</taxon>
        <taxon>Loliodinae</taxon>
        <taxon>Loliinae</taxon>
        <taxon>Lolium</taxon>
    </lineage>
</organism>
<dbReference type="EMBL" id="JAUUTY010001344">
    <property type="protein sequence ID" value="KAK1558118.1"/>
    <property type="molecule type" value="Genomic_DNA"/>
</dbReference>
<keyword evidence="1" id="KW-0863">Zinc-finger</keyword>
<protein>
    <recommendedName>
        <fullName evidence="3">CCHC-type domain-containing protein</fullName>
    </recommendedName>
</protein>
<evidence type="ECO:0000259" key="3">
    <source>
        <dbReference type="PROSITE" id="PS50158"/>
    </source>
</evidence>
<feature type="compositionally biased region" description="Pro residues" evidence="2">
    <location>
        <begin position="249"/>
        <end position="258"/>
    </location>
</feature>
<feature type="region of interest" description="Disordered" evidence="2">
    <location>
        <begin position="531"/>
        <end position="627"/>
    </location>
</feature>
<dbReference type="PANTHER" id="PTHR33087">
    <property type="entry name" value="OS07G0539200 PROTEIN"/>
    <property type="match status" value="1"/>
</dbReference>
<feature type="region of interest" description="Disordered" evidence="2">
    <location>
        <begin position="155"/>
        <end position="191"/>
    </location>
</feature>
<feature type="region of interest" description="Disordered" evidence="2">
    <location>
        <begin position="740"/>
        <end position="759"/>
    </location>
</feature>
<evidence type="ECO:0000256" key="2">
    <source>
        <dbReference type="SAM" id="MobiDB-lite"/>
    </source>
</evidence>
<dbReference type="PANTHER" id="PTHR33087:SF21">
    <property type="entry name" value="OS03G0782100 PROTEIN"/>
    <property type="match status" value="1"/>
</dbReference>
<comment type="caution">
    <text evidence="4">The sequence shown here is derived from an EMBL/GenBank/DDBJ whole genome shotgun (WGS) entry which is preliminary data.</text>
</comment>
<feature type="region of interest" description="Disordered" evidence="2">
    <location>
        <begin position="232"/>
        <end position="268"/>
    </location>
</feature>
<dbReference type="InterPro" id="IPR001878">
    <property type="entry name" value="Znf_CCHC"/>
</dbReference>
<feature type="region of interest" description="Disordered" evidence="2">
    <location>
        <begin position="483"/>
        <end position="505"/>
    </location>
</feature>
<accession>A0AAD8PHE9</accession>
<reference evidence="4" key="1">
    <citation type="submission" date="2023-07" db="EMBL/GenBank/DDBJ databases">
        <title>A chromosome-level genome assembly of Lolium multiflorum.</title>
        <authorList>
            <person name="Chen Y."/>
            <person name="Copetti D."/>
            <person name="Kolliker R."/>
            <person name="Studer B."/>
        </authorList>
    </citation>
    <scope>NUCLEOTIDE SEQUENCE</scope>
    <source>
        <strain evidence="4">02402/16</strain>
        <tissue evidence="4">Leaf</tissue>
    </source>
</reference>
<name>A0AAD8PHE9_LOLMU</name>
<dbReference type="PROSITE" id="PS50158">
    <property type="entry name" value="ZF_CCHC"/>
    <property type="match status" value="1"/>
</dbReference>
<dbReference type="InterPro" id="IPR053253">
    <property type="entry name" value="Sex_diff_modulator"/>
</dbReference>
<dbReference type="GO" id="GO:0008270">
    <property type="term" value="F:zinc ion binding"/>
    <property type="evidence" value="ECO:0007669"/>
    <property type="project" value="UniProtKB-KW"/>
</dbReference>
<dbReference type="GO" id="GO:0003676">
    <property type="term" value="F:nucleic acid binding"/>
    <property type="evidence" value="ECO:0007669"/>
    <property type="project" value="InterPro"/>
</dbReference>
<dbReference type="SMART" id="SM00343">
    <property type="entry name" value="ZnF_C2HC"/>
    <property type="match status" value="2"/>
</dbReference>
<evidence type="ECO:0000256" key="1">
    <source>
        <dbReference type="PROSITE-ProRule" id="PRU00047"/>
    </source>
</evidence>
<dbReference type="SUPFAM" id="SSF57756">
    <property type="entry name" value="Retrovirus zinc finger-like domains"/>
    <property type="match status" value="1"/>
</dbReference>
<gene>
    <name evidence="4" type="ORF">QYE76_017926</name>
</gene>
<feature type="compositionally biased region" description="Polar residues" evidence="2">
    <location>
        <begin position="62"/>
        <end position="73"/>
    </location>
</feature>
<feature type="region of interest" description="Disordered" evidence="2">
    <location>
        <begin position="1"/>
        <end position="103"/>
    </location>
</feature>